<comment type="caution">
    <text evidence="4">The sequence shown here is derived from an EMBL/GenBank/DDBJ whole genome shotgun (WGS) entry which is preliminary data.</text>
</comment>
<dbReference type="Gene3D" id="3.20.20.70">
    <property type="entry name" value="Aldolase class I"/>
    <property type="match status" value="1"/>
</dbReference>
<dbReference type="PIRSF" id="PIRSF001365">
    <property type="entry name" value="DHDPS"/>
    <property type="match status" value="1"/>
</dbReference>
<evidence type="ECO:0000256" key="2">
    <source>
        <dbReference type="ARBA" id="ARBA00023270"/>
    </source>
</evidence>
<dbReference type="InterPro" id="IPR002220">
    <property type="entry name" value="DapA-like"/>
</dbReference>
<reference evidence="5" key="1">
    <citation type="journal article" date="2019" name="Int. J. Syst. Evol. Microbiol.">
        <title>The Global Catalogue of Microorganisms (GCM) 10K type strain sequencing project: providing services to taxonomists for standard genome sequencing and annotation.</title>
        <authorList>
            <consortium name="The Broad Institute Genomics Platform"/>
            <consortium name="The Broad Institute Genome Sequencing Center for Infectious Disease"/>
            <person name="Wu L."/>
            <person name="Ma J."/>
        </authorList>
    </citation>
    <scope>NUCLEOTIDE SEQUENCE [LARGE SCALE GENOMIC DNA]</scope>
    <source>
        <strain evidence="5">JCM 17110</strain>
    </source>
</reference>
<dbReference type="PRINTS" id="PR00146">
    <property type="entry name" value="DHPICSNTHASE"/>
</dbReference>
<dbReference type="CDD" id="cd00408">
    <property type="entry name" value="DHDPS-like"/>
    <property type="match status" value="1"/>
</dbReference>
<accession>A0ABP6WD02</accession>
<evidence type="ECO:0000313" key="5">
    <source>
        <dbReference type="Proteomes" id="UP001500795"/>
    </source>
</evidence>
<dbReference type="Pfam" id="PF00701">
    <property type="entry name" value="DHDPS"/>
    <property type="match status" value="1"/>
</dbReference>
<dbReference type="EMBL" id="BAABCX010000005">
    <property type="protein sequence ID" value="GAA3548498.1"/>
    <property type="molecule type" value="Genomic_DNA"/>
</dbReference>
<keyword evidence="5" id="KW-1185">Reference proteome</keyword>
<protein>
    <submittedName>
        <fullName evidence="4">Dihydrodipicolinate synthase family protein</fullName>
    </submittedName>
</protein>
<dbReference type="SUPFAM" id="SSF51569">
    <property type="entry name" value="Aldolase"/>
    <property type="match status" value="1"/>
</dbReference>
<keyword evidence="1 3" id="KW-0456">Lyase</keyword>
<dbReference type="PANTHER" id="PTHR42849">
    <property type="entry name" value="N-ACETYLNEURAMINATE LYASE"/>
    <property type="match status" value="1"/>
</dbReference>
<dbReference type="SMART" id="SM01130">
    <property type="entry name" value="DHDPS"/>
    <property type="match status" value="1"/>
</dbReference>
<evidence type="ECO:0000256" key="1">
    <source>
        <dbReference type="ARBA" id="ARBA00023239"/>
    </source>
</evidence>
<dbReference type="PROSITE" id="PS00666">
    <property type="entry name" value="DHDPS_2"/>
    <property type="match status" value="1"/>
</dbReference>
<evidence type="ECO:0000313" key="4">
    <source>
        <dbReference type="EMBL" id="GAA3548498.1"/>
    </source>
</evidence>
<sequence>MADLSGIYIATCTPFAADESFDDGAFKAHLDSLIEAGADGIVFCGGTGEFAFLSNEERRHIIEVGTRHVQGRAGIIVNTSAIRESDGINWARHAQDLGADAVMVLPPYFEGPGESGVMRFYEAINNAIDTEIMLYNIPVHSGFDIDAQLYRRLLELDNVGSIKDSTGDLVRQLELLEVGGKVFNGCDPLAFYAMSAGVTGCIWGGANAMAAECSRLWRLVQAGDLYEARALWKKMEPLNLYFWLNEYNPSVKWATNLRSTSVGECRMPVLPPTEEAVDEIRQRLALLD</sequence>
<organism evidence="4 5">
    <name type="scientific">Zobellella aerophila</name>
    <dbReference type="NCBI Taxonomy" id="870480"/>
    <lineage>
        <taxon>Bacteria</taxon>
        <taxon>Pseudomonadati</taxon>
        <taxon>Pseudomonadota</taxon>
        <taxon>Gammaproteobacteria</taxon>
        <taxon>Aeromonadales</taxon>
        <taxon>Aeromonadaceae</taxon>
        <taxon>Zobellella</taxon>
    </lineage>
</organism>
<evidence type="ECO:0000256" key="3">
    <source>
        <dbReference type="PIRNR" id="PIRNR001365"/>
    </source>
</evidence>
<comment type="similarity">
    <text evidence="3">Belongs to the DapA family.</text>
</comment>
<dbReference type="Proteomes" id="UP001500795">
    <property type="component" value="Unassembled WGS sequence"/>
</dbReference>
<dbReference type="InterPro" id="IPR013785">
    <property type="entry name" value="Aldolase_TIM"/>
</dbReference>
<keyword evidence="2" id="KW-0704">Schiff base</keyword>
<dbReference type="InterPro" id="IPR020625">
    <property type="entry name" value="Schiff_base-form_aldolases_AS"/>
</dbReference>
<name>A0ABP6WD02_9GAMM</name>
<dbReference type="RefSeq" id="WP_344959689.1">
    <property type="nucleotide sequence ID" value="NZ_BAABCX010000005.1"/>
</dbReference>
<proteinExistence type="inferred from homology"/>
<gene>
    <name evidence="4" type="ORF">GCM10022394_30800</name>
</gene>
<dbReference type="PANTHER" id="PTHR42849:SF1">
    <property type="entry name" value="N-ACETYLNEURAMINATE LYASE"/>
    <property type="match status" value="1"/>
</dbReference>